<reference evidence="1 2" key="1">
    <citation type="submission" date="2019-07" db="EMBL/GenBank/DDBJ databases">
        <title>WGS assembly of Gossypium mustelinum.</title>
        <authorList>
            <person name="Chen Z.J."/>
            <person name="Sreedasyam A."/>
            <person name="Ando A."/>
            <person name="Song Q."/>
            <person name="De L."/>
            <person name="Hulse-Kemp A."/>
            <person name="Ding M."/>
            <person name="Ye W."/>
            <person name="Kirkbride R."/>
            <person name="Jenkins J."/>
            <person name="Plott C."/>
            <person name="Lovell J."/>
            <person name="Lin Y.-M."/>
            <person name="Vaughn R."/>
            <person name="Liu B."/>
            <person name="Li W."/>
            <person name="Simpson S."/>
            <person name="Scheffler B."/>
            <person name="Saski C."/>
            <person name="Grover C."/>
            <person name="Hu G."/>
            <person name="Conover J."/>
            <person name="Carlson J."/>
            <person name="Shu S."/>
            <person name="Boston L."/>
            <person name="Williams M."/>
            <person name="Peterson D."/>
            <person name="Mcgee K."/>
            <person name="Jones D."/>
            <person name="Wendel J."/>
            <person name="Stelly D."/>
            <person name="Grimwood J."/>
            <person name="Schmutz J."/>
        </authorList>
    </citation>
    <scope>NUCLEOTIDE SEQUENCE [LARGE SCALE GENOMIC DNA]</scope>
    <source>
        <strain evidence="1">1408120.09</strain>
    </source>
</reference>
<proteinExistence type="predicted"/>
<dbReference type="Proteomes" id="UP000323597">
    <property type="component" value="Chromosome D10"/>
</dbReference>
<sequence>MLLPKMLPLLRYKISGSLNEQSPKPIKTKSPRNEKTICSYPFETVTKYNEFKRLSFSYLLINQIRNEKKKS</sequence>
<evidence type="ECO:0000313" key="1">
    <source>
        <dbReference type="EMBL" id="TYI62618.1"/>
    </source>
</evidence>
<keyword evidence="2" id="KW-1185">Reference proteome</keyword>
<protein>
    <submittedName>
        <fullName evidence="1">Uncharacterized protein</fullName>
    </submittedName>
</protein>
<name>A0A5D2TEG0_GOSMU</name>
<dbReference type="EMBL" id="CM017658">
    <property type="protein sequence ID" value="TYI62618.1"/>
    <property type="molecule type" value="Genomic_DNA"/>
</dbReference>
<accession>A0A5D2TEG0</accession>
<dbReference type="AlphaFoldDB" id="A0A5D2TEG0"/>
<evidence type="ECO:0000313" key="2">
    <source>
        <dbReference type="Proteomes" id="UP000323597"/>
    </source>
</evidence>
<organism evidence="1 2">
    <name type="scientific">Gossypium mustelinum</name>
    <name type="common">Cotton</name>
    <name type="synonym">Gossypium caicoense</name>
    <dbReference type="NCBI Taxonomy" id="34275"/>
    <lineage>
        <taxon>Eukaryota</taxon>
        <taxon>Viridiplantae</taxon>
        <taxon>Streptophyta</taxon>
        <taxon>Embryophyta</taxon>
        <taxon>Tracheophyta</taxon>
        <taxon>Spermatophyta</taxon>
        <taxon>Magnoliopsida</taxon>
        <taxon>eudicotyledons</taxon>
        <taxon>Gunneridae</taxon>
        <taxon>Pentapetalae</taxon>
        <taxon>rosids</taxon>
        <taxon>malvids</taxon>
        <taxon>Malvales</taxon>
        <taxon>Malvaceae</taxon>
        <taxon>Malvoideae</taxon>
        <taxon>Gossypium</taxon>
    </lineage>
</organism>
<gene>
    <name evidence="1" type="ORF">E1A91_D10G258300v1</name>
</gene>